<reference evidence="1" key="1">
    <citation type="journal article" date="2022" name="bioRxiv">
        <title>Population genetic analysis of Ophidiomyces ophidiicola, the causative agent of snake fungal disease, indicates recent introductions to the USA.</title>
        <authorList>
            <person name="Ladner J.T."/>
            <person name="Palmer J.M."/>
            <person name="Ettinger C.L."/>
            <person name="Stajich J.E."/>
            <person name="Farrell T.M."/>
            <person name="Glorioso B.M."/>
            <person name="Lawson B."/>
            <person name="Price S.J."/>
            <person name="Stengle A.G."/>
            <person name="Grear D.A."/>
            <person name="Lorch J.M."/>
        </authorList>
    </citation>
    <scope>NUCLEOTIDE SEQUENCE</scope>
    <source>
        <strain evidence="1">NWHC 24266-5</strain>
    </source>
</reference>
<dbReference type="EMBL" id="JALBCA010000030">
    <property type="protein sequence ID" value="KAI2388542.1"/>
    <property type="molecule type" value="Genomic_DNA"/>
</dbReference>
<organism evidence="1">
    <name type="scientific">Ophidiomyces ophidiicola</name>
    <dbReference type="NCBI Taxonomy" id="1387563"/>
    <lineage>
        <taxon>Eukaryota</taxon>
        <taxon>Fungi</taxon>
        <taxon>Dikarya</taxon>
        <taxon>Ascomycota</taxon>
        <taxon>Pezizomycotina</taxon>
        <taxon>Eurotiomycetes</taxon>
        <taxon>Eurotiomycetidae</taxon>
        <taxon>Onygenales</taxon>
        <taxon>Onygenaceae</taxon>
        <taxon>Ophidiomyces</taxon>
    </lineage>
</organism>
<comment type="caution">
    <text evidence="1">The sequence shown here is derived from an EMBL/GenBank/DDBJ whole genome shotgun (WGS) entry which is preliminary data.</text>
</comment>
<proteinExistence type="predicted"/>
<sequence>MISLAKTKALQTHRCYRVSICILLALFTIEVLFVFHTPPSPANKGFRVDTLEQIANYFVDFPLSSSAFGELGRRTQILEKWIRLSSISRDTVLSTSIEKFALSLFPFLRLPHDSRPLSSLLKRPEKGSKGIVIPVSTSYFRFGCHLVGSIRNVLKSQIPIEIAYAGDLDLPPKYRQFLSSLDSGIYFVDVTTYFDDDFIGFSTGAWAIKPFAVLASRFEQVMLMDSDSVLLQRPEVVFEKHNGFKETGALLFHDRLLFQNAFPERHAWWEAQMKYSLPSKNFRLSRVHNEKYAEEGESGMVVVNKSRLAVVMGLLHAAWQNTKEVRDRVTYRMGYGDKESWWFAFELCNTPYIFEPHYAAILGEIRDTDNIARVCSFNIAHTDENGSLLWFNGSLLKNKALNTTEFWVPKVWMLNGEWEKGQSKSMWSCMKNGTIMSIQKQTSWILQKSVQEAERLDLAIAMI</sequence>
<gene>
    <name evidence="1" type="ORF">LOY88_002525</name>
</gene>
<evidence type="ECO:0000313" key="1">
    <source>
        <dbReference type="EMBL" id="KAI2388542.1"/>
    </source>
</evidence>
<name>A0ACB8UZK1_9EURO</name>
<accession>A0ACB8UZK1</accession>
<protein>
    <submittedName>
        <fullName evidence="1">Uncharacterized protein</fullName>
    </submittedName>
</protein>